<dbReference type="EMBL" id="FOVH01000014">
    <property type="protein sequence ID" value="SFP42917.1"/>
    <property type="molecule type" value="Genomic_DNA"/>
</dbReference>
<dbReference type="STRING" id="1993.SAMN04489713_11448"/>
<gene>
    <name evidence="3" type="ORF">SAMN04489713_11448</name>
</gene>
<sequence>MNDELDALLRDHYRAAADEIHADPETVRRFQDAGSETAPAWRARLRRWAFPAVAAAVTAAVVVAVAVLLWPGAGRPEPARPLTPPGTTSTPAEHPRTPEPAPSATTVPTPNPASPGRPVPPSPSGPSGPGGAGSPASPGVGEPSAREPSATPVVPPPAGVTTGPGA</sequence>
<feature type="compositionally biased region" description="Low complexity" evidence="1">
    <location>
        <begin position="134"/>
        <end position="143"/>
    </location>
</feature>
<evidence type="ECO:0000256" key="1">
    <source>
        <dbReference type="SAM" id="MobiDB-lite"/>
    </source>
</evidence>
<reference evidence="3 4" key="1">
    <citation type="submission" date="2016-10" db="EMBL/GenBank/DDBJ databases">
        <authorList>
            <person name="de Groot N.N."/>
        </authorList>
    </citation>
    <scope>NUCLEOTIDE SEQUENCE [LARGE SCALE GENOMIC DNA]</scope>
    <source>
        <strain evidence="3 4">DSM 43067</strain>
    </source>
</reference>
<dbReference type="InParanoid" id="A0A1I5Q9V9"/>
<keyword evidence="2" id="KW-1133">Transmembrane helix</keyword>
<keyword evidence="4" id="KW-1185">Reference proteome</keyword>
<evidence type="ECO:0000313" key="3">
    <source>
        <dbReference type="EMBL" id="SFP42917.1"/>
    </source>
</evidence>
<keyword evidence="2" id="KW-0812">Transmembrane</keyword>
<dbReference type="AlphaFoldDB" id="A0A1I5Q9V9"/>
<proteinExistence type="predicted"/>
<evidence type="ECO:0000256" key="2">
    <source>
        <dbReference type="SAM" id="Phobius"/>
    </source>
</evidence>
<dbReference type="Proteomes" id="UP000183413">
    <property type="component" value="Unassembled WGS sequence"/>
</dbReference>
<feature type="region of interest" description="Disordered" evidence="1">
    <location>
        <begin position="72"/>
        <end position="166"/>
    </location>
</feature>
<evidence type="ECO:0000313" key="4">
    <source>
        <dbReference type="Proteomes" id="UP000183413"/>
    </source>
</evidence>
<dbReference type="RefSeq" id="WP_143118700.1">
    <property type="nucleotide sequence ID" value="NZ_FOVH01000014.1"/>
</dbReference>
<protein>
    <submittedName>
        <fullName evidence="3">Uncharacterized protein</fullName>
    </submittedName>
</protein>
<feature type="compositionally biased region" description="Pro residues" evidence="1">
    <location>
        <begin position="109"/>
        <end position="126"/>
    </location>
</feature>
<feature type="transmembrane region" description="Helical" evidence="2">
    <location>
        <begin position="48"/>
        <end position="70"/>
    </location>
</feature>
<organism evidence="3 4">
    <name type="scientific">Actinomadura madurae</name>
    <dbReference type="NCBI Taxonomy" id="1993"/>
    <lineage>
        <taxon>Bacteria</taxon>
        <taxon>Bacillati</taxon>
        <taxon>Actinomycetota</taxon>
        <taxon>Actinomycetes</taxon>
        <taxon>Streptosporangiales</taxon>
        <taxon>Thermomonosporaceae</taxon>
        <taxon>Actinomadura</taxon>
    </lineage>
</organism>
<keyword evidence="2" id="KW-0472">Membrane</keyword>
<accession>A0A1I5Q9V9</accession>
<name>A0A1I5Q9V9_9ACTN</name>